<name>A0A2K1J6Q6_PHYPA</name>
<reference evidence="11" key="3">
    <citation type="submission" date="2020-12" db="UniProtKB">
        <authorList>
            <consortium name="EnsemblPlants"/>
        </authorList>
    </citation>
    <scope>IDENTIFICATION</scope>
</reference>
<feature type="transmembrane region" description="Helical" evidence="8">
    <location>
        <begin position="71"/>
        <end position="89"/>
    </location>
</feature>
<evidence type="ECO:0000313" key="12">
    <source>
        <dbReference type="Proteomes" id="UP000006727"/>
    </source>
</evidence>
<keyword evidence="12" id="KW-1185">Reference proteome</keyword>
<gene>
    <name evidence="11" type="primary">LOC112293644</name>
    <name evidence="10" type="ORF">PHYPA_020309</name>
</gene>
<dbReference type="EMBL" id="ABEU02000016">
    <property type="protein sequence ID" value="PNR37202.1"/>
    <property type="molecule type" value="Genomic_DNA"/>
</dbReference>
<comment type="catalytic activity">
    <reaction evidence="8">
        <text>L-cysteinyl-[protein] + hexadecanoyl-CoA = S-hexadecanoyl-L-cysteinyl-[protein] + CoA</text>
        <dbReference type="Rhea" id="RHEA:36683"/>
        <dbReference type="Rhea" id="RHEA-COMP:10131"/>
        <dbReference type="Rhea" id="RHEA-COMP:11032"/>
        <dbReference type="ChEBI" id="CHEBI:29950"/>
        <dbReference type="ChEBI" id="CHEBI:57287"/>
        <dbReference type="ChEBI" id="CHEBI:57379"/>
        <dbReference type="ChEBI" id="CHEBI:74151"/>
        <dbReference type="EC" id="2.3.1.225"/>
    </reaction>
</comment>
<dbReference type="InterPro" id="IPR039859">
    <property type="entry name" value="PFA4/ZDH16/20/ERF2-like"/>
</dbReference>
<organism evidence="10">
    <name type="scientific">Physcomitrium patens</name>
    <name type="common">Spreading-leaved earth moss</name>
    <name type="synonym">Physcomitrella patens</name>
    <dbReference type="NCBI Taxonomy" id="3218"/>
    <lineage>
        <taxon>Eukaryota</taxon>
        <taxon>Viridiplantae</taxon>
        <taxon>Streptophyta</taxon>
        <taxon>Embryophyta</taxon>
        <taxon>Bryophyta</taxon>
        <taxon>Bryophytina</taxon>
        <taxon>Bryopsida</taxon>
        <taxon>Funariidae</taxon>
        <taxon>Funariales</taxon>
        <taxon>Funariaceae</taxon>
        <taxon>Physcomitrium</taxon>
    </lineage>
</organism>
<evidence type="ECO:0000313" key="10">
    <source>
        <dbReference type="EMBL" id="PNR37202.1"/>
    </source>
</evidence>
<dbReference type="Proteomes" id="UP000006727">
    <property type="component" value="Chromosome 16"/>
</dbReference>
<dbReference type="Gramene" id="Pp3c16_1360V3.3">
    <property type="protein sequence ID" value="Pp3c16_1360V3.3"/>
    <property type="gene ID" value="Pp3c16_1360"/>
</dbReference>
<feature type="transmembrane region" description="Helical" evidence="8">
    <location>
        <begin position="197"/>
        <end position="218"/>
    </location>
</feature>
<comment type="similarity">
    <text evidence="2 8">Belongs to the DHHC palmitoyltransferase family.</text>
</comment>
<evidence type="ECO:0000256" key="3">
    <source>
        <dbReference type="ARBA" id="ARBA00022679"/>
    </source>
</evidence>
<dbReference type="KEGG" id="ppp:112293644"/>
<dbReference type="GO" id="GO:0006612">
    <property type="term" value="P:protein targeting to membrane"/>
    <property type="evidence" value="ECO:0000318"/>
    <property type="project" value="GO_Central"/>
</dbReference>
<keyword evidence="4 8" id="KW-0812">Transmembrane</keyword>
<dbReference type="GO" id="GO:0019706">
    <property type="term" value="F:protein-cysteine S-palmitoyltransferase activity"/>
    <property type="evidence" value="ECO:0000318"/>
    <property type="project" value="GO_Central"/>
</dbReference>
<dbReference type="EC" id="2.3.1.225" evidence="8"/>
<evidence type="ECO:0000256" key="5">
    <source>
        <dbReference type="ARBA" id="ARBA00022989"/>
    </source>
</evidence>
<dbReference type="Pfam" id="PF01529">
    <property type="entry name" value="DHHC"/>
    <property type="match status" value="1"/>
</dbReference>
<evidence type="ECO:0000259" key="9">
    <source>
        <dbReference type="Pfam" id="PF01529"/>
    </source>
</evidence>
<dbReference type="RefSeq" id="XP_024399087.1">
    <property type="nucleotide sequence ID" value="XM_024543319.2"/>
</dbReference>
<keyword evidence="7 8" id="KW-0012">Acyltransferase</keyword>
<evidence type="ECO:0000256" key="4">
    <source>
        <dbReference type="ARBA" id="ARBA00022692"/>
    </source>
</evidence>
<dbReference type="AlphaFoldDB" id="A0A2K1J6Q6"/>
<dbReference type="PROSITE" id="PS50216">
    <property type="entry name" value="DHHC"/>
    <property type="match status" value="1"/>
</dbReference>
<dbReference type="GO" id="GO:0005783">
    <property type="term" value="C:endoplasmic reticulum"/>
    <property type="evidence" value="ECO:0000318"/>
    <property type="project" value="GO_Central"/>
</dbReference>
<keyword evidence="6 8" id="KW-0472">Membrane</keyword>
<dbReference type="OrthoDB" id="9909019at2759"/>
<keyword evidence="3 8" id="KW-0808">Transferase</keyword>
<dbReference type="PANTHER" id="PTHR12246">
    <property type="entry name" value="PALMITOYLTRANSFERASE ZDHHC16"/>
    <property type="match status" value="1"/>
</dbReference>
<dbReference type="STRING" id="3218.A0A2K1J6Q6"/>
<feature type="transmembrane region" description="Helical" evidence="8">
    <location>
        <begin position="265"/>
        <end position="287"/>
    </location>
</feature>
<dbReference type="FunCoup" id="A0A2K1J6Q6">
    <property type="interactions" value="918"/>
</dbReference>
<dbReference type="EnsemblPlants" id="Pp3c16_1360V3.2">
    <property type="protein sequence ID" value="Pp3c16_1360V3.2"/>
    <property type="gene ID" value="Pp3c16_1360"/>
</dbReference>
<dbReference type="Gramene" id="Pp3c16_1360V3.1">
    <property type="protein sequence ID" value="Pp3c16_1360V3.1"/>
    <property type="gene ID" value="Pp3c16_1360"/>
</dbReference>
<reference evidence="10 12" key="1">
    <citation type="journal article" date="2008" name="Science">
        <title>The Physcomitrella genome reveals evolutionary insights into the conquest of land by plants.</title>
        <authorList>
            <person name="Rensing S."/>
            <person name="Lang D."/>
            <person name="Zimmer A."/>
            <person name="Terry A."/>
            <person name="Salamov A."/>
            <person name="Shapiro H."/>
            <person name="Nishiyama T."/>
            <person name="Perroud P.-F."/>
            <person name="Lindquist E."/>
            <person name="Kamisugi Y."/>
            <person name="Tanahashi T."/>
            <person name="Sakakibara K."/>
            <person name="Fujita T."/>
            <person name="Oishi K."/>
            <person name="Shin-I T."/>
            <person name="Kuroki Y."/>
            <person name="Toyoda A."/>
            <person name="Suzuki Y."/>
            <person name="Hashimoto A."/>
            <person name="Yamaguchi K."/>
            <person name="Sugano A."/>
            <person name="Kohara Y."/>
            <person name="Fujiyama A."/>
            <person name="Anterola A."/>
            <person name="Aoki S."/>
            <person name="Ashton N."/>
            <person name="Barbazuk W.B."/>
            <person name="Barker E."/>
            <person name="Bennetzen J."/>
            <person name="Bezanilla M."/>
            <person name="Blankenship R."/>
            <person name="Cho S.H."/>
            <person name="Dutcher S."/>
            <person name="Estelle M."/>
            <person name="Fawcett J.A."/>
            <person name="Gundlach H."/>
            <person name="Hanada K."/>
            <person name="Heyl A."/>
            <person name="Hicks K.A."/>
            <person name="Hugh J."/>
            <person name="Lohr M."/>
            <person name="Mayer K."/>
            <person name="Melkozernov A."/>
            <person name="Murata T."/>
            <person name="Nelson D."/>
            <person name="Pils B."/>
            <person name="Prigge M."/>
            <person name="Reiss B."/>
            <person name="Renner T."/>
            <person name="Rombauts S."/>
            <person name="Rushton P."/>
            <person name="Sanderfoot A."/>
            <person name="Schween G."/>
            <person name="Shiu S.-H."/>
            <person name="Stueber K."/>
            <person name="Theodoulou F.L."/>
            <person name="Tu H."/>
            <person name="Van de Peer Y."/>
            <person name="Verrier P.J."/>
            <person name="Waters E."/>
            <person name="Wood A."/>
            <person name="Yang L."/>
            <person name="Cove D."/>
            <person name="Cuming A."/>
            <person name="Hasebe M."/>
            <person name="Lucas S."/>
            <person name="Mishler D.B."/>
            <person name="Reski R."/>
            <person name="Grigoriev I."/>
            <person name="Quatrano R.S."/>
            <person name="Boore J.L."/>
        </authorList>
    </citation>
    <scope>NUCLEOTIDE SEQUENCE [LARGE SCALE GENOMIC DNA]</scope>
    <source>
        <strain evidence="11 12">cv. Gransden 2004</strain>
    </source>
</reference>
<dbReference type="EnsemblPlants" id="Pp3c16_1360V3.3">
    <property type="protein sequence ID" value="Pp3c16_1360V3.3"/>
    <property type="gene ID" value="Pp3c16_1360"/>
</dbReference>
<dbReference type="GO" id="GO:0005794">
    <property type="term" value="C:Golgi apparatus"/>
    <property type="evidence" value="ECO:0000318"/>
    <property type="project" value="GO_Central"/>
</dbReference>
<evidence type="ECO:0000256" key="8">
    <source>
        <dbReference type="RuleBase" id="RU079119"/>
    </source>
</evidence>
<accession>A0A2K1J6Q6</accession>
<evidence type="ECO:0000256" key="6">
    <source>
        <dbReference type="ARBA" id="ARBA00023136"/>
    </source>
</evidence>
<comment type="subcellular location">
    <subcellularLocation>
        <location evidence="1">Membrane</location>
        <topology evidence="1">Multi-pass membrane protein</topology>
    </subcellularLocation>
</comment>
<proteinExistence type="inferred from homology"/>
<dbReference type="GeneID" id="112293644"/>
<evidence type="ECO:0000256" key="2">
    <source>
        <dbReference type="ARBA" id="ARBA00008574"/>
    </source>
</evidence>
<feature type="domain" description="Palmitoyltransferase DHHC" evidence="9">
    <location>
        <begin position="151"/>
        <end position="303"/>
    </location>
</feature>
<evidence type="ECO:0000256" key="7">
    <source>
        <dbReference type="ARBA" id="ARBA00023315"/>
    </source>
</evidence>
<keyword evidence="5 8" id="KW-1133">Transmembrane helix</keyword>
<evidence type="ECO:0000256" key="1">
    <source>
        <dbReference type="ARBA" id="ARBA00004141"/>
    </source>
</evidence>
<feature type="transmembrane region" description="Helical" evidence="8">
    <location>
        <begin position="101"/>
        <end position="119"/>
    </location>
</feature>
<evidence type="ECO:0000313" key="11">
    <source>
        <dbReference type="EnsemblPlants" id="Pp3c16_1360V3.1"/>
    </source>
</evidence>
<protein>
    <recommendedName>
        <fullName evidence="8">S-acyltransferase</fullName>
        <ecNumber evidence="8">2.3.1.225</ecNumber>
    </recommendedName>
    <alternativeName>
        <fullName evidence="8">Palmitoyltransferase</fullName>
    </alternativeName>
</protein>
<dbReference type="InterPro" id="IPR001594">
    <property type="entry name" value="Palmitoyltrfase_DHHC"/>
</dbReference>
<reference evidence="10 12" key="2">
    <citation type="journal article" date="2018" name="Plant J.">
        <title>The Physcomitrella patens chromosome-scale assembly reveals moss genome structure and evolution.</title>
        <authorList>
            <person name="Lang D."/>
            <person name="Ullrich K.K."/>
            <person name="Murat F."/>
            <person name="Fuchs J."/>
            <person name="Jenkins J."/>
            <person name="Haas F.B."/>
            <person name="Piednoel M."/>
            <person name="Gundlach H."/>
            <person name="Van Bel M."/>
            <person name="Meyberg R."/>
            <person name="Vives C."/>
            <person name="Morata J."/>
            <person name="Symeonidi A."/>
            <person name="Hiss M."/>
            <person name="Muchero W."/>
            <person name="Kamisugi Y."/>
            <person name="Saleh O."/>
            <person name="Blanc G."/>
            <person name="Decker E.L."/>
            <person name="van Gessel N."/>
            <person name="Grimwood J."/>
            <person name="Hayes R.D."/>
            <person name="Graham S.W."/>
            <person name="Gunter L.E."/>
            <person name="McDaniel S.F."/>
            <person name="Hoernstein S.N.W."/>
            <person name="Larsson A."/>
            <person name="Li F.W."/>
            <person name="Perroud P.F."/>
            <person name="Phillips J."/>
            <person name="Ranjan P."/>
            <person name="Rokshar D.S."/>
            <person name="Rothfels C.J."/>
            <person name="Schneider L."/>
            <person name="Shu S."/>
            <person name="Stevenson D.W."/>
            <person name="Thummler F."/>
            <person name="Tillich M."/>
            <person name="Villarreal Aguilar J.C."/>
            <person name="Widiez T."/>
            <person name="Wong G.K."/>
            <person name="Wymore A."/>
            <person name="Zhang Y."/>
            <person name="Zimmer A.D."/>
            <person name="Quatrano R.S."/>
            <person name="Mayer K.F.X."/>
            <person name="Goodstein D."/>
            <person name="Casacuberta J.M."/>
            <person name="Vandepoele K."/>
            <person name="Reski R."/>
            <person name="Cuming A.C."/>
            <person name="Tuskan G.A."/>
            <person name="Maumus F."/>
            <person name="Salse J."/>
            <person name="Schmutz J."/>
            <person name="Rensing S.A."/>
        </authorList>
    </citation>
    <scope>NUCLEOTIDE SEQUENCE [LARGE SCALE GENOMIC DNA]</scope>
    <source>
        <strain evidence="11 12">cv. Gransden 2004</strain>
    </source>
</reference>
<dbReference type="Gramene" id="Pp3c16_1360V3.2">
    <property type="protein sequence ID" value="Pp3c16_1360V3.2"/>
    <property type="gene ID" value="Pp3c16_1360"/>
</dbReference>
<dbReference type="EnsemblPlants" id="Pp3c16_1360V3.1">
    <property type="protein sequence ID" value="Pp3c16_1360V3.1"/>
    <property type="gene ID" value="Pp3c16_1360"/>
</dbReference>
<comment type="domain">
    <text evidence="8">The DHHC domain is required for palmitoyltransferase activity.</text>
</comment>
<dbReference type="GO" id="GO:0016020">
    <property type="term" value="C:membrane"/>
    <property type="evidence" value="ECO:0007669"/>
    <property type="project" value="UniProtKB-SubCell"/>
</dbReference>
<sequence length="350" mass="39156">MGSVVDGIEIESLQMRASWETICWGCGLRVILPKYAPMFRCGWCGAITIDNADIKPVSPWSRRCSKGRDQVFVFLVLSLTFSIICGGVWSTFPVLFPTATVGFYIHSAITTILSFNTLFNYCMAAFRRAGPPPTVEWGRYDLVPRQALEGYKFCVYCKLPKPPNAHHCRSCQSCVIEMDHHCPFIGNCVGSNNHRHFLLFLLFATASGFYVLTMSTYVGSKVWPNMVRFRRANTPRLHGGASYDVLADLLVTMFLSMEPAASTRAFSLIFLCIASFSLVIGVGLLLYHQVKLVYTGETYIDSLSSSGRGHDQDKSWTNLRKVFGKQHPFLWLLPRISSKCLQASVKSHAG</sequence>